<dbReference type="InterPro" id="IPR052359">
    <property type="entry name" value="HTH-type_reg/antitoxin"/>
</dbReference>
<dbReference type="Gene3D" id="1.10.260.40">
    <property type="entry name" value="lambda repressor-like DNA-binding domains"/>
    <property type="match status" value="1"/>
</dbReference>
<sequence length="100" mass="10822">MSEILDIALDMAKGLFEVGAMDEVTLREVEALGLPKKKAFKPEEIREIRISNHVSQAAFAAIIGVGKTTVQQWEQGQKHPGGAAKRLLDVISRKGIGVLA</sequence>
<protein>
    <submittedName>
        <fullName evidence="5">Transcriptional regulator</fullName>
    </submittedName>
</protein>
<dbReference type="SUPFAM" id="SSF47413">
    <property type="entry name" value="lambda repressor-like DNA-binding domains"/>
    <property type="match status" value="1"/>
</dbReference>
<dbReference type="PANTHER" id="PTHR36511:SF3">
    <property type="entry name" value="ANTITOXIN HIGA-2"/>
    <property type="match status" value="1"/>
</dbReference>
<evidence type="ECO:0000256" key="2">
    <source>
        <dbReference type="ARBA" id="ARBA00023125"/>
    </source>
</evidence>
<dbReference type="CDD" id="cd00093">
    <property type="entry name" value="HTH_XRE"/>
    <property type="match status" value="1"/>
</dbReference>
<dbReference type="InterPro" id="IPR010982">
    <property type="entry name" value="Lambda_DNA-bd_dom_sf"/>
</dbReference>
<name>A0A165MGG9_PELLU</name>
<dbReference type="Proteomes" id="UP000076481">
    <property type="component" value="Unassembled WGS sequence"/>
</dbReference>
<dbReference type="Pfam" id="PF01381">
    <property type="entry name" value="HTH_3"/>
    <property type="match status" value="1"/>
</dbReference>
<accession>A0A165MGG9</accession>
<evidence type="ECO:0000256" key="1">
    <source>
        <dbReference type="ARBA" id="ARBA00023015"/>
    </source>
</evidence>
<evidence type="ECO:0000256" key="3">
    <source>
        <dbReference type="ARBA" id="ARBA00023163"/>
    </source>
</evidence>
<dbReference type="EMBL" id="LVWG01000004">
    <property type="protein sequence ID" value="KZK75220.1"/>
    <property type="molecule type" value="Genomic_DNA"/>
</dbReference>
<dbReference type="PROSITE" id="PS50943">
    <property type="entry name" value="HTH_CROC1"/>
    <property type="match status" value="1"/>
</dbReference>
<dbReference type="SMART" id="SM00530">
    <property type="entry name" value="HTH_XRE"/>
    <property type="match status" value="1"/>
</dbReference>
<keyword evidence="2" id="KW-0238">DNA-binding</keyword>
<evidence type="ECO:0000313" key="5">
    <source>
        <dbReference type="EMBL" id="KZK75220.1"/>
    </source>
</evidence>
<dbReference type="GO" id="GO:0003677">
    <property type="term" value="F:DNA binding"/>
    <property type="evidence" value="ECO:0007669"/>
    <property type="project" value="UniProtKB-KW"/>
</dbReference>
<proteinExistence type="predicted"/>
<dbReference type="AlphaFoldDB" id="A0A165MGG9"/>
<evidence type="ECO:0000259" key="4">
    <source>
        <dbReference type="PROSITE" id="PS50943"/>
    </source>
</evidence>
<dbReference type="InterPro" id="IPR001387">
    <property type="entry name" value="Cro/C1-type_HTH"/>
</dbReference>
<comment type="caution">
    <text evidence="5">The sequence shown here is derived from an EMBL/GenBank/DDBJ whole genome shotgun (WGS) entry which is preliminary data.</text>
</comment>
<dbReference type="PANTHER" id="PTHR36511">
    <property type="entry name" value="MERR FAMILY BACTERIAL REGULATORY PROTEIN"/>
    <property type="match status" value="1"/>
</dbReference>
<keyword evidence="1" id="KW-0805">Transcription regulation</keyword>
<feature type="domain" description="HTH cro/C1-type" evidence="4">
    <location>
        <begin position="45"/>
        <end position="80"/>
    </location>
</feature>
<reference evidence="5 6" key="1">
    <citation type="submission" date="2016-03" db="EMBL/GenBank/DDBJ databases">
        <title>Speciation and ecological success in dimly lit waters: horizontal gene transfer in a green sulfur bacteria bloom unveiled by metagenomic assembly.</title>
        <authorList>
            <person name="Llorens-Mares T."/>
            <person name="Liu Z."/>
            <person name="Allen L.Z."/>
            <person name="Rusch D.B."/>
            <person name="Craig M.T."/>
            <person name="Dupont C.L."/>
            <person name="Bryant D.A."/>
            <person name="Casamayor E.O."/>
        </authorList>
    </citation>
    <scope>NUCLEOTIDE SEQUENCE [LARGE SCALE GENOMIC DNA]</scope>
    <source>
        <strain evidence="5">CIII</strain>
    </source>
</reference>
<dbReference type="RefSeq" id="WP_303680644.1">
    <property type="nucleotide sequence ID" value="NZ_LVWG01000004.1"/>
</dbReference>
<evidence type="ECO:0000313" key="6">
    <source>
        <dbReference type="Proteomes" id="UP000076481"/>
    </source>
</evidence>
<organism evidence="5 6">
    <name type="scientific">Pelodictyon luteolum</name>
    <dbReference type="NCBI Taxonomy" id="1100"/>
    <lineage>
        <taxon>Bacteria</taxon>
        <taxon>Pseudomonadati</taxon>
        <taxon>Chlorobiota</taxon>
        <taxon>Chlorobiia</taxon>
        <taxon>Chlorobiales</taxon>
        <taxon>Chlorobiaceae</taxon>
        <taxon>Chlorobium/Pelodictyon group</taxon>
        <taxon>Pelodictyon</taxon>
    </lineage>
</organism>
<gene>
    <name evidence="5" type="ORF">A3K90_04150</name>
</gene>
<keyword evidence="3" id="KW-0804">Transcription</keyword>